<name>W4MCW0_9BACT</name>
<dbReference type="EMBL" id="AZHX01000380">
    <property type="protein sequence ID" value="ETX07761.1"/>
    <property type="molecule type" value="Genomic_DNA"/>
</dbReference>
<evidence type="ECO:0000313" key="3">
    <source>
        <dbReference type="Proteomes" id="UP000019140"/>
    </source>
</evidence>
<gene>
    <name evidence="2" type="ORF">ETSY2_09345</name>
</gene>
<organism evidence="2 3">
    <name type="scientific">Candidatus Entotheonella gemina</name>
    <dbReference type="NCBI Taxonomy" id="1429439"/>
    <lineage>
        <taxon>Bacteria</taxon>
        <taxon>Pseudomonadati</taxon>
        <taxon>Nitrospinota/Tectimicrobiota group</taxon>
        <taxon>Candidatus Tectimicrobiota</taxon>
        <taxon>Candidatus Entotheonellia</taxon>
        <taxon>Candidatus Entotheonellales</taxon>
        <taxon>Candidatus Entotheonellaceae</taxon>
        <taxon>Candidatus Entotheonella</taxon>
    </lineage>
</organism>
<reference evidence="2 3" key="1">
    <citation type="journal article" date="2014" name="Nature">
        <title>An environmental bacterial taxon with a large and distinct metabolic repertoire.</title>
        <authorList>
            <person name="Wilson M.C."/>
            <person name="Mori T."/>
            <person name="Ruckert C."/>
            <person name="Uria A.R."/>
            <person name="Helf M.J."/>
            <person name="Takada K."/>
            <person name="Gernert C."/>
            <person name="Steffens U.A."/>
            <person name="Heycke N."/>
            <person name="Schmitt S."/>
            <person name="Rinke C."/>
            <person name="Helfrich E.J."/>
            <person name="Brachmann A.O."/>
            <person name="Gurgui C."/>
            <person name="Wakimoto T."/>
            <person name="Kracht M."/>
            <person name="Crusemann M."/>
            <person name="Hentschel U."/>
            <person name="Abe I."/>
            <person name="Matsunaga S."/>
            <person name="Kalinowski J."/>
            <person name="Takeyama H."/>
            <person name="Piel J."/>
        </authorList>
    </citation>
    <scope>NUCLEOTIDE SEQUENCE [LARGE SCALE GENOMIC DNA]</scope>
    <source>
        <strain evidence="3">TSY2</strain>
    </source>
</reference>
<dbReference type="AlphaFoldDB" id="W4MCW0"/>
<proteinExistence type="predicted"/>
<sequence>MARSLTPATFEGHEQETFYLMADETLVACELVEVERIKMPPPKKWGSAGHPLREEPFKIVFRGPLEHLLPQRTYPVRHDGLGELGGIFVVPIDKDEKGYYYEAIFN</sequence>
<dbReference type="InterPro" id="IPR054209">
    <property type="entry name" value="DUF6916"/>
</dbReference>
<comment type="caution">
    <text evidence="2">The sequence shown here is derived from an EMBL/GenBank/DDBJ whole genome shotgun (WGS) entry which is preliminary data.</text>
</comment>
<evidence type="ECO:0000259" key="1">
    <source>
        <dbReference type="Pfam" id="PF21880"/>
    </source>
</evidence>
<dbReference type="Pfam" id="PF21880">
    <property type="entry name" value="DUF6916"/>
    <property type="match status" value="1"/>
</dbReference>
<protein>
    <recommendedName>
        <fullName evidence="1">DUF6916 domain-containing protein</fullName>
    </recommendedName>
</protein>
<dbReference type="Proteomes" id="UP000019140">
    <property type="component" value="Unassembled WGS sequence"/>
</dbReference>
<evidence type="ECO:0000313" key="2">
    <source>
        <dbReference type="EMBL" id="ETX07761.1"/>
    </source>
</evidence>
<keyword evidence="3" id="KW-1185">Reference proteome</keyword>
<feature type="domain" description="DUF6916" evidence="1">
    <location>
        <begin position="5"/>
        <end position="105"/>
    </location>
</feature>
<accession>W4MCW0</accession>
<dbReference type="HOGENOM" id="CLU_162683_1_1_7"/>